<comment type="caution">
    <text evidence="4">The sequence shown here is derived from an EMBL/GenBank/DDBJ whole genome shotgun (WGS) entry which is preliminary data.</text>
</comment>
<name>A0A2A9DX63_9MICO</name>
<dbReference type="AlphaFoldDB" id="A0A2A9DX63"/>
<keyword evidence="5" id="KW-1185">Reference proteome</keyword>
<reference evidence="4 5" key="1">
    <citation type="submission" date="2017-10" db="EMBL/GenBank/DDBJ databases">
        <title>Sequencing the genomes of 1000 actinobacteria strains.</title>
        <authorList>
            <person name="Klenk H.-P."/>
        </authorList>
    </citation>
    <scope>NUCLEOTIDE SEQUENCE [LARGE SCALE GENOMIC DNA]</scope>
    <source>
        <strain evidence="4 5">DSM 21798</strain>
    </source>
</reference>
<accession>A0A2A9DX63</accession>
<proteinExistence type="predicted"/>
<feature type="domain" description="DUF2510" evidence="3">
    <location>
        <begin position="7"/>
        <end position="33"/>
    </location>
</feature>
<gene>
    <name evidence="4" type="ORF">ATJ78_1432</name>
</gene>
<organism evidence="4 5">
    <name type="scientific">Paramicrobacterium agarici</name>
    <dbReference type="NCBI Taxonomy" id="630514"/>
    <lineage>
        <taxon>Bacteria</taxon>
        <taxon>Bacillati</taxon>
        <taxon>Actinomycetota</taxon>
        <taxon>Actinomycetes</taxon>
        <taxon>Micrococcales</taxon>
        <taxon>Microbacteriaceae</taxon>
        <taxon>Paramicrobacterium</taxon>
    </lineage>
</organism>
<evidence type="ECO:0000313" key="4">
    <source>
        <dbReference type="EMBL" id="PFG30499.1"/>
    </source>
</evidence>
<feature type="compositionally biased region" description="Basic and acidic residues" evidence="1">
    <location>
        <begin position="56"/>
        <end position="76"/>
    </location>
</feature>
<evidence type="ECO:0000313" key="5">
    <source>
        <dbReference type="Proteomes" id="UP000221369"/>
    </source>
</evidence>
<evidence type="ECO:0000259" key="2">
    <source>
        <dbReference type="Pfam" id="PF09851"/>
    </source>
</evidence>
<dbReference type="InterPro" id="IPR018649">
    <property type="entry name" value="SHOCT"/>
</dbReference>
<dbReference type="EMBL" id="PDJE01000001">
    <property type="protein sequence ID" value="PFG30499.1"/>
    <property type="molecule type" value="Genomic_DNA"/>
</dbReference>
<dbReference type="InterPro" id="IPR018929">
    <property type="entry name" value="DUF2510"/>
</dbReference>
<dbReference type="Proteomes" id="UP000221369">
    <property type="component" value="Unassembled WGS sequence"/>
</dbReference>
<dbReference type="Pfam" id="PF09851">
    <property type="entry name" value="SHOCT"/>
    <property type="match status" value="1"/>
</dbReference>
<protein>
    <submittedName>
        <fullName evidence="4">Putative oligomerization/nucleic acid binding protein</fullName>
    </submittedName>
</protein>
<evidence type="ECO:0000259" key="3">
    <source>
        <dbReference type="Pfam" id="PF10708"/>
    </source>
</evidence>
<dbReference type="Pfam" id="PF10708">
    <property type="entry name" value="DUF2510"/>
    <property type="match status" value="1"/>
</dbReference>
<feature type="domain" description="SHOCT" evidence="2">
    <location>
        <begin position="270"/>
        <end position="297"/>
    </location>
</feature>
<sequence length="300" mass="31696">MNAQAPAGWYPDTNGDSRYWDGSAWTDMVQEPNRGVERQTDAIPNPEGVFSKLKKVAGDKQAARRTTKAELERKHSESAQSAGALVTSGVFGTSTIEVYEGGYVRVAVGDRNATAPSEIKRKTPYEKLRSIKYVQPSEEKSANANSALEGAVGSAMTTLIKGGKGLMKASVPGIAVAGVAHLANAEGRRAYLTIATDAAIHTLTNESSNGFISRANKGHNEVGIALETAGLSVLADGDGSKMLEQAIETETPVATRAEATQVTATPTLAERLRELADLHKEGILSDEEFANAKTKLLGGL</sequence>
<evidence type="ECO:0000256" key="1">
    <source>
        <dbReference type="SAM" id="MobiDB-lite"/>
    </source>
</evidence>
<feature type="region of interest" description="Disordered" evidence="1">
    <location>
        <begin position="55"/>
        <end position="76"/>
    </location>
</feature>